<keyword evidence="3" id="KW-1003">Cell membrane</keyword>
<dbReference type="InterPro" id="IPR000515">
    <property type="entry name" value="MetI-like"/>
</dbReference>
<feature type="transmembrane region" description="Helical" evidence="7">
    <location>
        <begin position="185"/>
        <end position="210"/>
    </location>
</feature>
<dbReference type="EMBL" id="CP034235">
    <property type="protein sequence ID" value="QGQ96074.1"/>
    <property type="molecule type" value="Genomic_DNA"/>
</dbReference>
<evidence type="ECO:0000256" key="5">
    <source>
        <dbReference type="ARBA" id="ARBA00022989"/>
    </source>
</evidence>
<dbReference type="Proteomes" id="UP000426246">
    <property type="component" value="Chromosome"/>
</dbReference>
<keyword evidence="2 7" id="KW-0813">Transport</keyword>
<accession>A0A6B8RK03</accession>
<evidence type="ECO:0000256" key="1">
    <source>
        <dbReference type="ARBA" id="ARBA00004651"/>
    </source>
</evidence>
<feature type="transmembrane region" description="Helical" evidence="7">
    <location>
        <begin position="82"/>
        <end position="100"/>
    </location>
</feature>
<keyword evidence="5 7" id="KW-1133">Transmembrane helix</keyword>
<protein>
    <submittedName>
        <fullName evidence="9">Carbohydrate ABC transporter permease</fullName>
    </submittedName>
</protein>
<evidence type="ECO:0000256" key="7">
    <source>
        <dbReference type="RuleBase" id="RU363032"/>
    </source>
</evidence>
<dbReference type="GO" id="GO:0055085">
    <property type="term" value="P:transmembrane transport"/>
    <property type="evidence" value="ECO:0007669"/>
    <property type="project" value="InterPro"/>
</dbReference>
<keyword evidence="4 7" id="KW-0812">Transmembrane</keyword>
<dbReference type="PROSITE" id="PS50928">
    <property type="entry name" value="ABC_TM1"/>
    <property type="match status" value="1"/>
</dbReference>
<dbReference type="SUPFAM" id="SSF161098">
    <property type="entry name" value="MetI-like"/>
    <property type="match status" value="1"/>
</dbReference>
<reference evidence="10" key="1">
    <citation type="submission" date="2018-11" db="EMBL/GenBank/DDBJ databases">
        <title>Complete genome sequence of Paenibacillus sp. ML311-T8.</title>
        <authorList>
            <person name="Nam Y.-D."/>
            <person name="Kang J."/>
            <person name="Chung W.-H."/>
            <person name="Park Y.S."/>
        </authorList>
    </citation>
    <scope>NUCLEOTIDE SEQUENCE [LARGE SCALE GENOMIC DNA]</scope>
    <source>
        <strain evidence="10">ML311-T8</strain>
    </source>
</reference>
<gene>
    <name evidence="9" type="ORF">EHS13_14905</name>
</gene>
<dbReference type="GO" id="GO:0005886">
    <property type="term" value="C:plasma membrane"/>
    <property type="evidence" value="ECO:0007669"/>
    <property type="project" value="UniProtKB-SubCell"/>
</dbReference>
<feature type="transmembrane region" description="Helical" evidence="7">
    <location>
        <begin position="12"/>
        <end position="32"/>
    </location>
</feature>
<keyword evidence="6 7" id="KW-0472">Membrane</keyword>
<evidence type="ECO:0000256" key="4">
    <source>
        <dbReference type="ARBA" id="ARBA00022692"/>
    </source>
</evidence>
<comment type="similarity">
    <text evidence="7">Belongs to the binding-protein-dependent transport system permease family.</text>
</comment>
<name>A0A6B8RK03_9BACL</name>
<dbReference type="PANTHER" id="PTHR43744">
    <property type="entry name" value="ABC TRANSPORTER PERMEASE PROTEIN MG189-RELATED-RELATED"/>
    <property type="match status" value="1"/>
</dbReference>
<feature type="transmembrane region" description="Helical" evidence="7">
    <location>
        <begin position="112"/>
        <end position="131"/>
    </location>
</feature>
<evidence type="ECO:0000256" key="6">
    <source>
        <dbReference type="ARBA" id="ARBA00023136"/>
    </source>
</evidence>
<evidence type="ECO:0000259" key="8">
    <source>
        <dbReference type="PROSITE" id="PS50928"/>
    </source>
</evidence>
<feature type="domain" description="ABC transmembrane type-1" evidence="8">
    <location>
        <begin position="75"/>
        <end position="279"/>
    </location>
</feature>
<dbReference type="Gene3D" id="1.10.3720.10">
    <property type="entry name" value="MetI-like"/>
    <property type="match status" value="1"/>
</dbReference>
<feature type="transmembrane region" description="Helical" evidence="7">
    <location>
        <begin position="143"/>
        <end position="164"/>
    </location>
</feature>
<evidence type="ECO:0000256" key="2">
    <source>
        <dbReference type="ARBA" id="ARBA00022448"/>
    </source>
</evidence>
<evidence type="ECO:0000313" key="10">
    <source>
        <dbReference type="Proteomes" id="UP000426246"/>
    </source>
</evidence>
<proteinExistence type="inferred from homology"/>
<evidence type="ECO:0000256" key="3">
    <source>
        <dbReference type="ARBA" id="ARBA00022475"/>
    </source>
</evidence>
<sequence>MIIQNTIGRKAFVVANYTLMVLLSLTCLFPIIHMLAMSLSSNAAVSAGWVSIWPREFTLNSYEYIMKNANFAHSFVNSLKRVFLGSIIGMFLIILAAYPLSKSNYKFRFRSIYAWFFVITMIFNGGLIPTFMVVKATGLMDGIWALILPSAVNVFNIVLMLNFFRTVPGELEESAQMDGAGNWRTLWSIYLPISKPSLATILLFTIIFHWNAWFDGLIYMNSLSNYPLQTYLQTVIVSKSIENLNTSDLTLMSSISDRTIMAAQMFISMVPIFCVYPFLQKYFVTGLTLGSIKG</sequence>
<keyword evidence="10" id="KW-1185">Reference proteome</keyword>
<dbReference type="InterPro" id="IPR035906">
    <property type="entry name" value="MetI-like_sf"/>
</dbReference>
<organism evidence="9 10">
    <name type="scientific">Paenibacillus psychroresistens</name>
    <dbReference type="NCBI Taxonomy" id="1778678"/>
    <lineage>
        <taxon>Bacteria</taxon>
        <taxon>Bacillati</taxon>
        <taxon>Bacillota</taxon>
        <taxon>Bacilli</taxon>
        <taxon>Bacillales</taxon>
        <taxon>Paenibacillaceae</taxon>
        <taxon>Paenibacillus</taxon>
    </lineage>
</organism>
<comment type="subcellular location">
    <subcellularLocation>
        <location evidence="1 7">Cell membrane</location>
        <topology evidence="1 7">Multi-pass membrane protein</topology>
    </subcellularLocation>
</comment>
<dbReference type="RefSeq" id="WP_155701112.1">
    <property type="nucleotide sequence ID" value="NZ_CP034235.1"/>
</dbReference>
<dbReference type="Pfam" id="PF00528">
    <property type="entry name" value="BPD_transp_1"/>
    <property type="match status" value="1"/>
</dbReference>
<dbReference type="CDD" id="cd06261">
    <property type="entry name" value="TM_PBP2"/>
    <property type="match status" value="1"/>
</dbReference>
<feature type="transmembrane region" description="Helical" evidence="7">
    <location>
        <begin position="260"/>
        <end position="279"/>
    </location>
</feature>
<evidence type="ECO:0000313" key="9">
    <source>
        <dbReference type="EMBL" id="QGQ96074.1"/>
    </source>
</evidence>
<dbReference type="AlphaFoldDB" id="A0A6B8RK03"/>
<dbReference type="OrthoDB" id="9810086at2"/>
<dbReference type="KEGG" id="ppsc:EHS13_14905"/>
<dbReference type="PANTHER" id="PTHR43744:SF9">
    <property type="entry name" value="POLYGALACTURONAN_RHAMNOGALACTURONAN TRANSPORT SYSTEM PERMEASE PROTEIN YTCP"/>
    <property type="match status" value="1"/>
</dbReference>